<reference evidence="9 10" key="1">
    <citation type="submission" date="2015-01" db="EMBL/GenBank/DDBJ databases">
        <title>Erwinia tracheiphila.</title>
        <authorList>
            <person name="Shapiro L.R."/>
        </authorList>
    </citation>
    <scope>NUCLEOTIDE SEQUENCE [LARGE SCALE GENOMIC DNA]</scope>
    <source>
        <strain evidence="9 10">BuffGH</strain>
    </source>
</reference>
<dbReference type="AlphaFoldDB" id="A0A0M2KAT9"/>
<protein>
    <recommendedName>
        <fullName evidence="3 5">Regulatory protein RecX</fullName>
    </recommendedName>
</protein>
<dbReference type="InterPro" id="IPR003783">
    <property type="entry name" value="Regulatory_RecX"/>
</dbReference>
<keyword evidence="4 5" id="KW-0963">Cytoplasm</keyword>
<dbReference type="GO" id="GO:0006282">
    <property type="term" value="P:regulation of DNA repair"/>
    <property type="evidence" value="ECO:0007669"/>
    <property type="project" value="UniProtKB-UniRule"/>
</dbReference>
<evidence type="ECO:0000313" key="9">
    <source>
        <dbReference type="EMBL" id="KKF34382.1"/>
    </source>
</evidence>
<accession>A0A0M2KAT9</accession>
<dbReference type="Pfam" id="PF21981">
    <property type="entry name" value="RecX_HTH3"/>
    <property type="match status" value="1"/>
</dbReference>
<sequence length="168" mass="19615">MPDTKERSVISRLSERAVRILAVRDHSEVELRRKLSLPATLLTASRVPEFDAPSQEQIDQIVAWCYEHCYLDDAHFAERYVASYSRKGYGRQRIRRGLSEKGISQETSNEVLATAEIDWCRKAYEVAERKFGLPLPSLWKERVKVQRYLMMKGYLTEDIHGIYSNFEN</sequence>
<dbReference type="InterPro" id="IPR053925">
    <property type="entry name" value="RecX_HTH_3rd"/>
</dbReference>
<comment type="similarity">
    <text evidence="2 5">Belongs to the RecX family.</text>
</comment>
<dbReference type="Pfam" id="PF02631">
    <property type="entry name" value="RecX_HTH2"/>
    <property type="match status" value="1"/>
</dbReference>
<dbReference type="Gene3D" id="1.10.10.10">
    <property type="entry name" value="Winged helix-like DNA-binding domain superfamily/Winged helix DNA-binding domain"/>
    <property type="match status" value="3"/>
</dbReference>
<dbReference type="InterPro" id="IPR053924">
    <property type="entry name" value="RecX_HTH_2nd"/>
</dbReference>
<evidence type="ECO:0000256" key="1">
    <source>
        <dbReference type="ARBA" id="ARBA00004496"/>
    </source>
</evidence>
<evidence type="ECO:0000259" key="6">
    <source>
        <dbReference type="Pfam" id="PF02631"/>
    </source>
</evidence>
<dbReference type="InterPro" id="IPR036388">
    <property type="entry name" value="WH-like_DNA-bd_sf"/>
</dbReference>
<dbReference type="STRING" id="65700.SY86_23685"/>
<evidence type="ECO:0000256" key="3">
    <source>
        <dbReference type="ARBA" id="ARBA00018111"/>
    </source>
</evidence>
<reference evidence="11" key="2">
    <citation type="submission" date="2016-01" db="EMBL/GenBank/DDBJ databases">
        <authorList>
            <person name="Shapiro L."/>
        </authorList>
    </citation>
    <scope>NUCLEOTIDE SEQUENCE [LARGE SCALE GENOMIC DNA]</scope>
    <source>
        <strain evidence="11">MDcuke</strain>
    </source>
</reference>
<dbReference type="Proteomes" id="UP000033924">
    <property type="component" value="Unassembled WGS sequence"/>
</dbReference>
<evidence type="ECO:0000313" key="10">
    <source>
        <dbReference type="Proteomes" id="UP000033924"/>
    </source>
</evidence>
<dbReference type="PATRIC" id="fig|65700.7.peg.5878"/>
<comment type="function">
    <text evidence="5">Modulates RecA activity.</text>
</comment>
<name>A0A0M2KAT9_9GAMM</name>
<reference evidence="8" key="3">
    <citation type="submission" date="2016-01" db="EMBL/GenBank/DDBJ databases">
        <authorList>
            <person name="Oliw E.H."/>
        </authorList>
    </citation>
    <scope>NUCLEOTIDE SEQUENCE [LARGE SCALE GENOMIC DNA]</scope>
    <source>
        <strain evidence="8">MDcuke</strain>
    </source>
</reference>
<evidence type="ECO:0000256" key="5">
    <source>
        <dbReference type="HAMAP-Rule" id="MF_01114"/>
    </source>
</evidence>
<organism evidence="9 10">
    <name type="scientific">Erwinia tracheiphila</name>
    <dbReference type="NCBI Taxonomy" id="65700"/>
    <lineage>
        <taxon>Bacteria</taxon>
        <taxon>Pseudomonadati</taxon>
        <taxon>Pseudomonadota</taxon>
        <taxon>Gammaproteobacteria</taxon>
        <taxon>Enterobacterales</taxon>
        <taxon>Erwiniaceae</taxon>
        <taxon>Erwinia</taxon>
    </lineage>
</organism>
<evidence type="ECO:0000313" key="11">
    <source>
        <dbReference type="Proteomes" id="UP000264980"/>
    </source>
</evidence>
<dbReference type="PANTHER" id="PTHR33602">
    <property type="entry name" value="REGULATORY PROTEIN RECX FAMILY PROTEIN"/>
    <property type="match status" value="1"/>
</dbReference>
<feature type="domain" description="RecX third three-helical" evidence="7">
    <location>
        <begin position="121"/>
        <end position="159"/>
    </location>
</feature>
<dbReference type="EMBL" id="CP013970">
    <property type="protein sequence ID" value="AXF75302.1"/>
    <property type="molecule type" value="Genomic_DNA"/>
</dbReference>
<dbReference type="EMBL" id="JXNU01000004">
    <property type="protein sequence ID" value="KKF34382.1"/>
    <property type="molecule type" value="Genomic_DNA"/>
</dbReference>
<proteinExistence type="inferred from homology"/>
<evidence type="ECO:0000259" key="7">
    <source>
        <dbReference type="Pfam" id="PF21981"/>
    </source>
</evidence>
<gene>
    <name evidence="5" type="primary">recX</name>
    <name evidence="8" type="ORF">AV903_03010</name>
    <name evidence="9" type="ORF">SY86_23685</name>
</gene>
<dbReference type="Proteomes" id="UP000264980">
    <property type="component" value="Chromosome"/>
</dbReference>
<evidence type="ECO:0000313" key="8">
    <source>
        <dbReference type="EMBL" id="AXF75302.1"/>
    </source>
</evidence>
<evidence type="ECO:0000256" key="2">
    <source>
        <dbReference type="ARBA" id="ARBA00009695"/>
    </source>
</evidence>
<dbReference type="PANTHER" id="PTHR33602:SF1">
    <property type="entry name" value="REGULATORY PROTEIN RECX FAMILY PROTEIN"/>
    <property type="match status" value="1"/>
</dbReference>
<dbReference type="HAMAP" id="MF_01114">
    <property type="entry name" value="RecX"/>
    <property type="match status" value="1"/>
</dbReference>
<comment type="subcellular location">
    <subcellularLocation>
        <location evidence="1 5">Cytoplasm</location>
    </subcellularLocation>
</comment>
<feature type="domain" description="RecX second three-helical" evidence="6">
    <location>
        <begin position="72"/>
        <end position="112"/>
    </location>
</feature>
<evidence type="ECO:0000256" key="4">
    <source>
        <dbReference type="ARBA" id="ARBA00022490"/>
    </source>
</evidence>
<keyword evidence="10" id="KW-1185">Reference proteome</keyword>
<dbReference type="GO" id="GO:0005737">
    <property type="term" value="C:cytoplasm"/>
    <property type="evidence" value="ECO:0007669"/>
    <property type="project" value="UniProtKB-SubCell"/>
</dbReference>
<dbReference type="RefSeq" id="WP_016193111.1">
    <property type="nucleotide sequence ID" value="NZ_CP013970.1"/>
</dbReference>